<dbReference type="AlphaFoldDB" id="A0A848L366"/>
<reference evidence="1 2" key="1">
    <citation type="submission" date="2020-04" db="EMBL/GenBank/DDBJ databases">
        <title>Gordonia sp. nov. TBRC 11910.</title>
        <authorList>
            <person name="Suriyachadkun C."/>
        </authorList>
    </citation>
    <scope>NUCLEOTIDE SEQUENCE [LARGE SCALE GENOMIC DNA]</scope>
    <source>
        <strain evidence="1 2">TBRC 11910</strain>
    </source>
</reference>
<comment type="caution">
    <text evidence="1">The sequence shown here is derived from an EMBL/GenBank/DDBJ whole genome shotgun (WGS) entry which is preliminary data.</text>
</comment>
<dbReference type="EMBL" id="JABBNB010000046">
    <property type="protein sequence ID" value="NMO04957.1"/>
    <property type="molecule type" value="Genomic_DNA"/>
</dbReference>
<dbReference type="InterPro" id="IPR010413">
    <property type="entry name" value="HutX-like"/>
</dbReference>
<dbReference type="SUPFAM" id="SSF144064">
    <property type="entry name" value="Heme iron utilization protein-like"/>
    <property type="match status" value="1"/>
</dbReference>
<dbReference type="Pfam" id="PF06228">
    <property type="entry name" value="ChuX_HutX"/>
    <property type="match status" value="1"/>
</dbReference>
<keyword evidence="2" id="KW-1185">Reference proteome</keyword>
<gene>
    <name evidence="1" type="ORF">HH308_27425</name>
</gene>
<dbReference type="Gene3D" id="3.40.1570.10">
    <property type="entry name" value="HemS/ChuS/ChuX like domains"/>
    <property type="match status" value="2"/>
</dbReference>
<proteinExistence type="predicted"/>
<accession>A0A848L366</accession>
<evidence type="ECO:0000313" key="2">
    <source>
        <dbReference type="Proteomes" id="UP000550729"/>
    </source>
</evidence>
<dbReference type="InterPro" id="IPR053733">
    <property type="entry name" value="Heme_Transport_Util_sf"/>
</dbReference>
<organism evidence="1 2">
    <name type="scientific">Gordonia asplenii</name>
    <dbReference type="NCBI Taxonomy" id="2725283"/>
    <lineage>
        <taxon>Bacteria</taxon>
        <taxon>Bacillati</taxon>
        <taxon>Actinomycetota</taxon>
        <taxon>Actinomycetes</taxon>
        <taxon>Mycobacteriales</taxon>
        <taxon>Gordoniaceae</taxon>
        <taxon>Gordonia</taxon>
    </lineage>
</organism>
<evidence type="ECO:0000313" key="1">
    <source>
        <dbReference type="EMBL" id="NMO04957.1"/>
    </source>
</evidence>
<name>A0A848L366_9ACTN</name>
<dbReference type="RefSeq" id="WP_170197463.1">
    <property type="nucleotide sequence ID" value="NZ_JABBNB010000046.1"/>
</dbReference>
<dbReference type="Proteomes" id="UP000550729">
    <property type="component" value="Unassembled WGS sequence"/>
</dbReference>
<protein>
    <submittedName>
        <fullName evidence="1">Heme transporter</fullName>
    </submittedName>
</protein>
<sequence length="308" mass="32509">MSAPHDSAATNDLDELLSTPDFAGQLLRGCPGRVARHLPLLDQVVGVTVAGPVIMNDVGVYADPTGMGGPIRCQPSQITVRLNASHLRTALITEPAGQGMPATLRFFDADGGCAHVTYLTDRSDRLAFESLTLAGYLTPITGDDLDAHPLALRFGQFDQLDQFDSVLFDGGPARLRSLPQPHSGATQVPLRRVIGALSHAALLSMPATLVAGASGCLQMRSGLLTGSREHEGSMVLASGSGRTMIDFSLLKQAWVTWANGACGRTGSIELYDDSGRCRFIATQTGPQTRAAAAGWEQLMGDIVDDEPA</sequence>